<organism evidence="2 3">
    <name type="scientific">Bonamia ostreae</name>
    <dbReference type="NCBI Taxonomy" id="126728"/>
    <lineage>
        <taxon>Eukaryota</taxon>
        <taxon>Sar</taxon>
        <taxon>Rhizaria</taxon>
        <taxon>Endomyxa</taxon>
        <taxon>Ascetosporea</taxon>
        <taxon>Haplosporida</taxon>
        <taxon>Bonamia</taxon>
    </lineage>
</organism>
<protein>
    <submittedName>
        <fullName evidence="2">Ubiquitin-conjugating enzyme E2 4</fullName>
    </submittedName>
</protein>
<feature type="non-terminal residue" evidence="2">
    <location>
        <position position="156"/>
    </location>
</feature>
<dbReference type="SMART" id="SM00212">
    <property type="entry name" value="UBCc"/>
    <property type="match status" value="1"/>
</dbReference>
<dbReference type="InterPro" id="IPR000608">
    <property type="entry name" value="UBC"/>
</dbReference>
<dbReference type="SUPFAM" id="SSF54495">
    <property type="entry name" value="UBC-like"/>
    <property type="match status" value="1"/>
</dbReference>
<dbReference type="PROSITE" id="PS50127">
    <property type="entry name" value="UBC_2"/>
    <property type="match status" value="1"/>
</dbReference>
<evidence type="ECO:0000313" key="2">
    <source>
        <dbReference type="EMBL" id="MES1921956.1"/>
    </source>
</evidence>
<evidence type="ECO:0000313" key="3">
    <source>
        <dbReference type="Proteomes" id="UP001439008"/>
    </source>
</evidence>
<reference evidence="2 3" key="1">
    <citation type="journal article" date="2024" name="BMC Biol.">
        <title>Comparative genomics of Ascetosporea gives new insight into the evolutionary basis for animal parasitism in Rhizaria.</title>
        <authorList>
            <person name="Hiltunen Thoren M."/>
            <person name="Onut-Brannstrom I."/>
            <person name="Alfjorden A."/>
            <person name="Peckova H."/>
            <person name="Swords F."/>
            <person name="Hooper C."/>
            <person name="Holzer A.S."/>
            <person name="Bass D."/>
            <person name="Burki F."/>
        </authorList>
    </citation>
    <scope>NUCLEOTIDE SEQUENCE [LARGE SCALE GENOMIC DNA]</scope>
    <source>
        <strain evidence="2">20-A016</strain>
    </source>
</reference>
<gene>
    <name evidence="2" type="primary">UBC4</name>
    <name evidence="2" type="ORF">MHBO_003481</name>
</gene>
<dbReference type="EMBL" id="JBDODL010001986">
    <property type="protein sequence ID" value="MES1921956.1"/>
    <property type="molecule type" value="Genomic_DNA"/>
</dbReference>
<dbReference type="InterPro" id="IPR050113">
    <property type="entry name" value="Ub_conjugating_enzyme"/>
</dbReference>
<feature type="domain" description="UBC core" evidence="1">
    <location>
        <begin position="1"/>
        <end position="148"/>
    </location>
</feature>
<sequence>MSIVRLRKELEKLEKDPPFTCSAGPIDEEKNFFKWRAIIMGPKATPYDGGIFELKLIFPHNYPFKPPSVRFVTPVFHCNIDQSGHICMDILNSKWSPILTVSSLLLSVCTLLTDPNPDNPLGESSNLLVFNKSKYEETAKYWTRKYATMTNILNKL</sequence>
<dbReference type="Pfam" id="PF00179">
    <property type="entry name" value="UQ_con"/>
    <property type="match status" value="1"/>
</dbReference>
<name>A0ABV2AR70_9EUKA</name>
<dbReference type="Proteomes" id="UP001439008">
    <property type="component" value="Unassembled WGS sequence"/>
</dbReference>
<proteinExistence type="predicted"/>
<keyword evidence="3" id="KW-1185">Reference proteome</keyword>
<dbReference type="Gene3D" id="3.10.110.10">
    <property type="entry name" value="Ubiquitin Conjugating Enzyme"/>
    <property type="match status" value="1"/>
</dbReference>
<accession>A0ABV2AR70</accession>
<comment type="caution">
    <text evidence="2">The sequence shown here is derived from an EMBL/GenBank/DDBJ whole genome shotgun (WGS) entry which is preliminary data.</text>
</comment>
<dbReference type="InterPro" id="IPR016135">
    <property type="entry name" value="UBQ-conjugating_enzyme/RWD"/>
</dbReference>
<evidence type="ECO:0000259" key="1">
    <source>
        <dbReference type="PROSITE" id="PS50127"/>
    </source>
</evidence>
<dbReference type="PANTHER" id="PTHR24067">
    <property type="entry name" value="UBIQUITIN-CONJUGATING ENZYME E2"/>
    <property type="match status" value="1"/>
</dbReference>